<keyword evidence="3" id="KW-0808">Transferase</keyword>
<evidence type="ECO:0000256" key="2">
    <source>
        <dbReference type="ARBA" id="ARBA00008392"/>
    </source>
</evidence>
<comment type="similarity">
    <text evidence="2 6">Belongs to the class-II pyridoxal-phosphate-dependent aminotransferase family.</text>
</comment>
<dbReference type="NCBIfam" id="TIGR01822">
    <property type="entry name" value="2am3keto_CoA"/>
    <property type="match status" value="1"/>
</dbReference>
<dbReference type="PANTHER" id="PTHR13693:SF102">
    <property type="entry name" value="2-AMINO-3-KETOBUTYRATE COENZYME A LIGASE, MITOCHONDRIAL"/>
    <property type="match status" value="1"/>
</dbReference>
<dbReference type="Gene3D" id="3.90.1150.10">
    <property type="entry name" value="Aspartate Aminotransferase, domain 1"/>
    <property type="match status" value="1"/>
</dbReference>
<dbReference type="Gene3D" id="3.40.640.10">
    <property type="entry name" value="Type I PLP-dependent aspartate aminotransferase-like (Major domain)"/>
    <property type="match status" value="1"/>
</dbReference>
<dbReference type="GO" id="GO:0030170">
    <property type="term" value="F:pyridoxal phosphate binding"/>
    <property type="evidence" value="ECO:0007669"/>
    <property type="project" value="InterPro"/>
</dbReference>
<evidence type="ECO:0000259" key="7">
    <source>
        <dbReference type="Pfam" id="PF00155"/>
    </source>
</evidence>
<dbReference type="SUPFAM" id="SSF53383">
    <property type="entry name" value="PLP-dependent transferases"/>
    <property type="match status" value="1"/>
</dbReference>
<dbReference type="InterPro" id="IPR015424">
    <property type="entry name" value="PyrdxlP-dep_Trfase"/>
</dbReference>
<dbReference type="InterPro" id="IPR015421">
    <property type="entry name" value="PyrdxlP-dep_Trfase_major"/>
</dbReference>
<keyword evidence="5" id="KW-0012">Acyltransferase</keyword>
<comment type="cofactor">
    <cofactor evidence="1 6">
        <name>pyridoxal 5'-phosphate</name>
        <dbReference type="ChEBI" id="CHEBI:597326"/>
    </cofactor>
</comment>
<dbReference type="InterPro" id="IPR001917">
    <property type="entry name" value="Aminotrans_II_pyridoxalP_BS"/>
</dbReference>
<dbReference type="InterPro" id="IPR015422">
    <property type="entry name" value="PyrdxlP-dep_Trfase_small"/>
</dbReference>
<reference evidence="8 9" key="1">
    <citation type="journal article" date="2015" name="Parasit. Vectors">
        <title>Draft genome of the scabies mite.</title>
        <authorList>
            <person name="Rider S.D.Jr."/>
            <person name="Morgan M.S."/>
            <person name="Arlian L.G."/>
        </authorList>
    </citation>
    <scope>NUCLEOTIDE SEQUENCE [LARGE SCALE GENOMIC DNA]</scope>
    <source>
        <strain evidence="8">Arlian Lab</strain>
    </source>
</reference>
<sequence>MSQLRRLGRKILPDLNSFKSRNKRFSNAWAIANKVINDNLRTIQNEGTWKNERIINSAQGPHIHVLETERKVINFCANNYLGLSSHPEVVEAGLQALKKYGAGLSSVRFICGTQEIHKQLEQKIAQFHGYEDAILYASCFDANAGIFEAMLTPEDAVISDQLNHASIIDGIRLCKAQKYRYNHRDMENLEEILQESSKKSRIRLIVSDGVFSMDGNVAPLPAIVDLAQKYQASVLIDECHATGFFGATGRGTVEHYGLPTNSIDIINSTLGKALGGAAGGYTTGPKELVDLLRQKSRPYLFSNSIPPPIVATAIKAFDMLIKDHSLVENVHKNTILFRESMKEYGFNILMNIQFVRFMWAMLVWPQQWRMLFSFTTYEFLNRRLLTDKYGIYVVGFSFPVVPKNMARIRVQMSAAHSTEDVQLLIKAFVDVGRQLKLIQ</sequence>
<dbReference type="CDD" id="cd06454">
    <property type="entry name" value="KBL_like"/>
    <property type="match status" value="1"/>
</dbReference>
<dbReference type="PANTHER" id="PTHR13693">
    <property type="entry name" value="CLASS II AMINOTRANSFERASE/8-AMINO-7-OXONONANOATE SYNTHASE"/>
    <property type="match status" value="1"/>
</dbReference>
<dbReference type="GO" id="GO:0008890">
    <property type="term" value="F:glycine C-acetyltransferase activity"/>
    <property type="evidence" value="ECO:0007669"/>
    <property type="project" value="InterPro"/>
</dbReference>
<evidence type="ECO:0000256" key="5">
    <source>
        <dbReference type="ARBA" id="ARBA00023315"/>
    </source>
</evidence>
<gene>
    <name evidence="8" type="ORF">QR98_0078760</name>
</gene>
<comment type="caution">
    <text evidence="8">The sequence shown here is derived from an EMBL/GenBank/DDBJ whole genome shotgun (WGS) entry which is preliminary data.</text>
</comment>
<keyword evidence="4 6" id="KW-0663">Pyridoxal phosphate</keyword>
<dbReference type="NCBIfam" id="NF005394">
    <property type="entry name" value="PRK06939.1"/>
    <property type="match status" value="1"/>
</dbReference>
<evidence type="ECO:0000313" key="8">
    <source>
        <dbReference type="EMBL" id="KPM09342.1"/>
    </source>
</evidence>
<dbReference type="GO" id="GO:0005739">
    <property type="term" value="C:mitochondrion"/>
    <property type="evidence" value="ECO:0007669"/>
    <property type="project" value="TreeGrafter"/>
</dbReference>
<accession>A0A132AEC9</accession>
<dbReference type="EMBL" id="JXLN01013404">
    <property type="protein sequence ID" value="KPM09342.1"/>
    <property type="molecule type" value="Genomic_DNA"/>
</dbReference>
<evidence type="ECO:0000256" key="6">
    <source>
        <dbReference type="RuleBase" id="RU003693"/>
    </source>
</evidence>
<dbReference type="VEuPathDB" id="VectorBase:SSCA010109"/>
<evidence type="ECO:0000256" key="3">
    <source>
        <dbReference type="ARBA" id="ARBA00022679"/>
    </source>
</evidence>
<name>A0A132AEC9_SARSC</name>
<feature type="domain" description="Aminotransferase class I/classII large" evidence="7">
    <location>
        <begin position="71"/>
        <end position="427"/>
    </location>
</feature>
<evidence type="ECO:0000256" key="1">
    <source>
        <dbReference type="ARBA" id="ARBA00001933"/>
    </source>
</evidence>
<proteinExistence type="inferred from homology"/>
<evidence type="ECO:0000313" key="9">
    <source>
        <dbReference type="Proteomes" id="UP000616769"/>
    </source>
</evidence>
<dbReference type="FunFam" id="3.40.640.10:FF:000006">
    <property type="entry name" value="5-aminolevulinate synthase, mitochondrial"/>
    <property type="match status" value="1"/>
</dbReference>
<organism evidence="8 9">
    <name type="scientific">Sarcoptes scabiei</name>
    <name type="common">Itch mite</name>
    <name type="synonym">Acarus scabiei</name>
    <dbReference type="NCBI Taxonomy" id="52283"/>
    <lineage>
        <taxon>Eukaryota</taxon>
        <taxon>Metazoa</taxon>
        <taxon>Ecdysozoa</taxon>
        <taxon>Arthropoda</taxon>
        <taxon>Chelicerata</taxon>
        <taxon>Arachnida</taxon>
        <taxon>Acari</taxon>
        <taxon>Acariformes</taxon>
        <taxon>Sarcoptiformes</taxon>
        <taxon>Astigmata</taxon>
        <taxon>Psoroptidia</taxon>
        <taxon>Sarcoptoidea</taxon>
        <taxon>Sarcoptidae</taxon>
        <taxon>Sarcoptinae</taxon>
        <taxon>Sarcoptes</taxon>
    </lineage>
</organism>
<protein>
    <submittedName>
        <fullName evidence="8">Glycine C-acetyltransferase/2-amino-3-ketobutyrate-CoA ligase-like protein</fullName>
    </submittedName>
</protein>
<dbReference type="Pfam" id="PF00155">
    <property type="entry name" value="Aminotran_1_2"/>
    <property type="match status" value="1"/>
</dbReference>
<evidence type="ECO:0000256" key="4">
    <source>
        <dbReference type="ARBA" id="ARBA00022898"/>
    </source>
</evidence>
<dbReference type="AlphaFoldDB" id="A0A132AEC9"/>
<keyword evidence="8" id="KW-0436">Ligase</keyword>
<dbReference type="InterPro" id="IPR050087">
    <property type="entry name" value="AON_synthase_class-II"/>
</dbReference>
<dbReference type="GO" id="GO:0016874">
    <property type="term" value="F:ligase activity"/>
    <property type="evidence" value="ECO:0007669"/>
    <property type="project" value="UniProtKB-KW"/>
</dbReference>
<dbReference type="OrthoDB" id="10263824at2759"/>
<dbReference type="InterPro" id="IPR004839">
    <property type="entry name" value="Aminotransferase_I/II_large"/>
</dbReference>
<dbReference type="GO" id="GO:0006567">
    <property type="term" value="P:L-threonine catabolic process"/>
    <property type="evidence" value="ECO:0007669"/>
    <property type="project" value="InterPro"/>
</dbReference>
<dbReference type="PROSITE" id="PS00599">
    <property type="entry name" value="AA_TRANSFER_CLASS_2"/>
    <property type="match status" value="1"/>
</dbReference>
<dbReference type="InterPro" id="IPR011282">
    <property type="entry name" value="2am3keto_CoA_ligase"/>
</dbReference>
<dbReference type="Proteomes" id="UP000616769">
    <property type="component" value="Unassembled WGS sequence"/>
</dbReference>